<proteinExistence type="predicted"/>
<feature type="compositionally biased region" description="Acidic residues" evidence="5">
    <location>
        <begin position="113"/>
        <end position="122"/>
    </location>
</feature>
<dbReference type="GO" id="GO:0008270">
    <property type="term" value="F:zinc ion binding"/>
    <property type="evidence" value="ECO:0007669"/>
    <property type="project" value="UniProtKB-KW"/>
</dbReference>
<feature type="domain" description="RanBP2-type" evidence="6">
    <location>
        <begin position="294"/>
        <end position="323"/>
    </location>
</feature>
<dbReference type="Pfam" id="PF00641">
    <property type="entry name" value="Zn_ribbon_RanBP"/>
    <property type="match status" value="1"/>
</dbReference>
<feature type="compositionally biased region" description="Low complexity" evidence="5">
    <location>
        <begin position="134"/>
        <end position="147"/>
    </location>
</feature>
<dbReference type="Proteomes" id="UP000075902">
    <property type="component" value="Unassembled WGS sequence"/>
</dbReference>
<reference evidence="8" key="1">
    <citation type="submission" date="2014-01" db="EMBL/GenBank/DDBJ databases">
        <title>The Genome Sequence of Anopheles melas CM1001059_A (V2).</title>
        <authorList>
            <consortium name="The Broad Institute Genomics Platform"/>
            <person name="Neafsey D.E."/>
            <person name="Besansky N."/>
            <person name="Howell P."/>
            <person name="Walton C."/>
            <person name="Young S.K."/>
            <person name="Zeng Q."/>
            <person name="Gargeya S."/>
            <person name="Fitzgerald M."/>
            <person name="Haas B."/>
            <person name="Abouelleil A."/>
            <person name="Allen A.W."/>
            <person name="Alvarado L."/>
            <person name="Arachchi H.M."/>
            <person name="Berlin A.M."/>
            <person name="Chapman S.B."/>
            <person name="Gainer-Dewar J."/>
            <person name="Goldberg J."/>
            <person name="Griggs A."/>
            <person name="Gujja S."/>
            <person name="Hansen M."/>
            <person name="Howarth C."/>
            <person name="Imamovic A."/>
            <person name="Ireland A."/>
            <person name="Larimer J."/>
            <person name="McCowan C."/>
            <person name="Murphy C."/>
            <person name="Pearson M."/>
            <person name="Poon T.W."/>
            <person name="Priest M."/>
            <person name="Roberts A."/>
            <person name="Saif S."/>
            <person name="Shea T."/>
            <person name="Sisk P."/>
            <person name="Sykes S."/>
            <person name="Wortman J."/>
            <person name="Nusbaum C."/>
            <person name="Birren B."/>
        </authorList>
    </citation>
    <scope>NUCLEOTIDE SEQUENCE [LARGE SCALE GENOMIC DNA]</scope>
    <source>
        <strain evidence="8">CM1001059</strain>
    </source>
</reference>
<dbReference type="AlphaFoldDB" id="A0A182TN40"/>
<evidence type="ECO:0000313" key="7">
    <source>
        <dbReference type="EnsemblMetazoa" id="AMEC005326-PA"/>
    </source>
</evidence>
<dbReference type="InterPro" id="IPR039191">
    <property type="entry name" value="Nopp140-like"/>
</dbReference>
<evidence type="ECO:0000256" key="3">
    <source>
        <dbReference type="ARBA" id="ARBA00022833"/>
    </source>
</evidence>
<protein>
    <recommendedName>
        <fullName evidence="6">RanBP2-type domain-containing protein</fullName>
    </recommendedName>
</protein>
<keyword evidence="1" id="KW-0479">Metal-binding</keyword>
<dbReference type="Gene3D" id="4.10.1060.10">
    <property type="entry name" value="Zinc finger, RanBP2-type"/>
    <property type="match status" value="2"/>
</dbReference>
<organism evidence="7 8">
    <name type="scientific">Anopheles melas</name>
    <dbReference type="NCBI Taxonomy" id="34690"/>
    <lineage>
        <taxon>Eukaryota</taxon>
        <taxon>Metazoa</taxon>
        <taxon>Ecdysozoa</taxon>
        <taxon>Arthropoda</taxon>
        <taxon>Hexapoda</taxon>
        <taxon>Insecta</taxon>
        <taxon>Pterygota</taxon>
        <taxon>Neoptera</taxon>
        <taxon>Endopterygota</taxon>
        <taxon>Diptera</taxon>
        <taxon>Nematocera</taxon>
        <taxon>Culicoidea</taxon>
        <taxon>Culicidae</taxon>
        <taxon>Anophelinae</taxon>
        <taxon>Anopheles</taxon>
    </lineage>
</organism>
<accession>A0A182TN40</accession>
<name>A0A182TN40_9DIPT</name>
<keyword evidence="2 4" id="KW-0863">Zinc-finger</keyword>
<dbReference type="InterPro" id="IPR001876">
    <property type="entry name" value="Znf_RanBP2"/>
</dbReference>
<dbReference type="PANTHER" id="PTHR23216:SF1">
    <property type="entry name" value="NUCLEOLAR AND COILED-BODY PHOSPHOPROTEIN 1"/>
    <property type="match status" value="1"/>
</dbReference>
<feature type="region of interest" description="Disordered" evidence="5">
    <location>
        <begin position="1"/>
        <end position="296"/>
    </location>
</feature>
<dbReference type="PROSITE" id="PS01358">
    <property type="entry name" value="ZF_RANBP2_1"/>
    <property type="match status" value="1"/>
</dbReference>
<reference evidence="7" key="2">
    <citation type="submission" date="2020-05" db="UniProtKB">
        <authorList>
            <consortium name="EnsemblMetazoa"/>
        </authorList>
    </citation>
    <scope>IDENTIFICATION</scope>
    <source>
        <strain evidence="7">CM1001059</strain>
    </source>
</reference>
<evidence type="ECO:0000259" key="6">
    <source>
        <dbReference type="PROSITE" id="PS50199"/>
    </source>
</evidence>
<feature type="compositionally biased region" description="Acidic residues" evidence="5">
    <location>
        <begin position="153"/>
        <end position="163"/>
    </location>
</feature>
<evidence type="ECO:0000313" key="8">
    <source>
        <dbReference type="Proteomes" id="UP000075902"/>
    </source>
</evidence>
<dbReference type="PANTHER" id="PTHR23216">
    <property type="entry name" value="NUCLEOLAR AND COILED-BODY PHOSPHOPROTEIN 1"/>
    <property type="match status" value="1"/>
</dbReference>
<feature type="compositionally biased region" description="Acidic residues" evidence="5">
    <location>
        <begin position="64"/>
        <end position="76"/>
    </location>
</feature>
<evidence type="ECO:0000256" key="4">
    <source>
        <dbReference type="PROSITE-ProRule" id="PRU00322"/>
    </source>
</evidence>
<dbReference type="EnsemblMetazoa" id="AMEC005326-RA">
    <property type="protein sequence ID" value="AMEC005326-PA"/>
    <property type="gene ID" value="AMEC005326"/>
</dbReference>
<sequence length="483" mass="52116">KAATPAATKKQQEDSSSEDSSSEEETTKKPVVAAVKTPAKAAAAVKTPAKTATPTAAAKKAAESSDDSSDDSSEEESTAKKPAQAATPKAAAPATKTPAKAPATAAAKKADSSDDSSDDSSEEESKLTAVKKNPAQAATPKATAPAKKQQEESSSEEDSSEEETTVKKAAVAPTNGVAAAKRKAESSDDSDSSEEENVKPAAKKPAVYDTPPNKKTFANQNGSASSGFGSGRKSQSDGSKEINRFRRIKPEEIQIDERLMDNSYEAKPESINPPKVEQNAETKPAADDKKPNERRGQWKCTGCSAINFAVRRICPSCKVARTTWKCKECYEQNEVKDLENDKCKVCDSVAPYVTARNMNERTGRWTCALCNATNKEEFDVCFCAKQSTTTIEYDDGSGSGPKRIKTIKFPMMPGDWNCPDCQKHNFAKKLKCRNAQGAYGERANRILKFTKGKSFRHEKTKKKRSGYLGGLIDKSVNSIKFQD</sequence>
<feature type="compositionally biased region" description="Basic and acidic residues" evidence="5">
    <location>
        <begin position="278"/>
        <end position="296"/>
    </location>
</feature>
<feature type="compositionally biased region" description="Low complexity" evidence="5">
    <location>
        <begin position="80"/>
        <end position="107"/>
    </location>
</feature>
<feature type="compositionally biased region" description="Acidic residues" evidence="5">
    <location>
        <begin position="15"/>
        <end position="24"/>
    </location>
</feature>
<evidence type="ECO:0000256" key="2">
    <source>
        <dbReference type="ARBA" id="ARBA00022771"/>
    </source>
</evidence>
<dbReference type="PROSITE" id="PS50199">
    <property type="entry name" value="ZF_RANBP2_2"/>
    <property type="match status" value="1"/>
</dbReference>
<dbReference type="SMART" id="SM00547">
    <property type="entry name" value="ZnF_RBZ"/>
    <property type="match status" value="4"/>
</dbReference>
<feature type="compositionally biased region" description="Basic and acidic residues" evidence="5">
    <location>
        <begin position="234"/>
        <end position="268"/>
    </location>
</feature>
<dbReference type="Pfam" id="PF05022">
    <property type="entry name" value="SRP40_C"/>
    <property type="match status" value="1"/>
</dbReference>
<feature type="compositionally biased region" description="Low complexity" evidence="5">
    <location>
        <begin position="169"/>
        <end position="179"/>
    </location>
</feature>
<feature type="compositionally biased region" description="Polar residues" evidence="5">
    <location>
        <begin position="216"/>
        <end position="233"/>
    </location>
</feature>
<dbReference type="GO" id="GO:0005730">
    <property type="term" value="C:nucleolus"/>
    <property type="evidence" value="ECO:0007669"/>
    <property type="project" value="InterPro"/>
</dbReference>
<dbReference type="STRING" id="34690.A0A182TN40"/>
<keyword evidence="8" id="KW-1185">Reference proteome</keyword>
<evidence type="ECO:0000256" key="5">
    <source>
        <dbReference type="SAM" id="MobiDB-lite"/>
    </source>
</evidence>
<dbReference type="InterPro" id="IPR007718">
    <property type="entry name" value="Srp40_C"/>
</dbReference>
<dbReference type="GO" id="GO:0005654">
    <property type="term" value="C:nucleoplasm"/>
    <property type="evidence" value="ECO:0007669"/>
    <property type="project" value="TreeGrafter"/>
</dbReference>
<feature type="compositionally biased region" description="Low complexity" evidence="5">
    <location>
        <begin position="29"/>
        <end position="59"/>
    </location>
</feature>
<dbReference type="VEuPathDB" id="VectorBase:AMEC005326"/>
<dbReference type="SUPFAM" id="SSF90209">
    <property type="entry name" value="Ran binding protein zinc finger-like"/>
    <property type="match status" value="2"/>
</dbReference>
<evidence type="ECO:0000256" key="1">
    <source>
        <dbReference type="ARBA" id="ARBA00022723"/>
    </source>
</evidence>
<keyword evidence="3" id="KW-0862">Zinc</keyword>
<dbReference type="InterPro" id="IPR036443">
    <property type="entry name" value="Znf_RanBP2_sf"/>
</dbReference>